<organism evidence="1 2">
    <name type="scientific">Nesidiocoris tenuis</name>
    <dbReference type="NCBI Taxonomy" id="355587"/>
    <lineage>
        <taxon>Eukaryota</taxon>
        <taxon>Metazoa</taxon>
        <taxon>Ecdysozoa</taxon>
        <taxon>Arthropoda</taxon>
        <taxon>Hexapoda</taxon>
        <taxon>Insecta</taxon>
        <taxon>Pterygota</taxon>
        <taxon>Neoptera</taxon>
        <taxon>Paraneoptera</taxon>
        <taxon>Hemiptera</taxon>
        <taxon>Heteroptera</taxon>
        <taxon>Panheteroptera</taxon>
        <taxon>Cimicomorpha</taxon>
        <taxon>Miridae</taxon>
        <taxon>Dicyphina</taxon>
        <taxon>Nesidiocoris</taxon>
    </lineage>
</organism>
<proteinExistence type="predicted"/>
<protein>
    <submittedName>
        <fullName evidence="1">Uncharacterized protein</fullName>
    </submittedName>
</protein>
<dbReference type="Proteomes" id="UP001307889">
    <property type="component" value="Chromosome 1"/>
</dbReference>
<name>A0ABN7A823_9HEMI</name>
<gene>
    <name evidence="1" type="ORF">NTJ_01237</name>
</gene>
<reference evidence="1 2" key="1">
    <citation type="submission" date="2023-09" db="EMBL/GenBank/DDBJ databases">
        <title>Nesidiocoris tenuis whole genome shotgun sequence.</title>
        <authorList>
            <person name="Shibata T."/>
            <person name="Shimoda M."/>
            <person name="Kobayashi T."/>
            <person name="Uehara T."/>
        </authorList>
    </citation>
    <scope>NUCLEOTIDE SEQUENCE [LARGE SCALE GENOMIC DNA]</scope>
    <source>
        <strain evidence="1 2">Japan</strain>
    </source>
</reference>
<evidence type="ECO:0000313" key="1">
    <source>
        <dbReference type="EMBL" id="BES88431.1"/>
    </source>
</evidence>
<accession>A0ABN7A823</accession>
<sequence length="90" mass="10163">MINPPRRRILFGARPGRVDVAPVYSAPHVIPSLFVLGSPVTQPARRHHPSFGYWLEKALSHVKNNHTAKSTNHSGMTPRWKCEEGYAHQN</sequence>
<keyword evidence="2" id="KW-1185">Reference proteome</keyword>
<dbReference type="EMBL" id="AP028909">
    <property type="protein sequence ID" value="BES88431.1"/>
    <property type="molecule type" value="Genomic_DNA"/>
</dbReference>
<evidence type="ECO:0000313" key="2">
    <source>
        <dbReference type="Proteomes" id="UP001307889"/>
    </source>
</evidence>